<evidence type="ECO:0000313" key="4">
    <source>
        <dbReference type="Proteomes" id="UP000182993"/>
    </source>
</evidence>
<keyword evidence="2" id="KW-0812">Transmembrane</keyword>
<dbReference type="KEGG" id="tbc:A0O31_01152"/>
<accession>A0A1J0LV05</accession>
<feature type="transmembrane region" description="Helical" evidence="2">
    <location>
        <begin position="62"/>
        <end position="82"/>
    </location>
</feature>
<feature type="transmembrane region" description="Helical" evidence="2">
    <location>
        <begin position="37"/>
        <end position="56"/>
    </location>
</feature>
<evidence type="ECO:0000256" key="2">
    <source>
        <dbReference type="SAM" id="Phobius"/>
    </source>
</evidence>
<evidence type="ECO:0000313" key="3">
    <source>
        <dbReference type="EMBL" id="APD09293.1"/>
    </source>
</evidence>
<gene>
    <name evidence="3" type="ORF">A0O31_01152</name>
</gene>
<evidence type="ECO:0000256" key="1">
    <source>
        <dbReference type="SAM" id="MobiDB-lite"/>
    </source>
</evidence>
<dbReference type="STRING" id="56956.A0O31_01152"/>
<sequence>MELAPEPEPPQGEPAPEPPKEAPPLAAPRGRSAPLALPLRVLALLTLGYTVAFVALNPGADPWALAGVVLGGLGLALTEWFLATSWR</sequence>
<name>A0A1J0LV05_THEBO</name>
<dbReference type="Proteomes" id="UP000182993">
    <property type="component" value="Chromosome"/>
</dbReference>
<reference evidence="4" key="1">
    <citation type="submission" date="2016-06" db="EMBL/GenBank/DDBJ databases">
        <title>Whole genome sequencing of Thermus brockianus strain GE-1.</title>
        <authorList>
            <person name="Schaefers C."/>
            <person name="Blank S."/>
            <person name="Wiebusch S."/>
            <person name="Elleuche S."/>
            <person name="Antranikian G."/>
        </authorList>
    </citation>
    <scope>NUCLEOTIDE SEQUENCE [LARGE SCALE GENOMIC DNA]</scope>
    <source>
        <strain evidence="4">GE-1</strain>
    </source>
</reference>
<protein>
    <submittedName>
        <fullName evidence="3">Uncharacterized protein</fullName>
    </submittedName>
</protein>
<feature type="region of interest" description="Disordered" evidence="1">
    <location>
        <begin position="1"/>
        <end position="29"/>
    </location>
</feature>
<dbReference type="AlphaFoldDB" id="A0A1J0LV05"/>
<keyword evidence="2" id="KW-0472">Membrane</keyword>
<feature type="compositionally biased region" description="Pro residues" evidence="1">
    <location>
        <begin position="1"/>
        <end position="26"/>
    </location>
</feature>
<keyword evidence="2" id="KW-1133">Transmembrane helix</keyword>
<organism evidence="3 4">
    <name type="scientific">Thermus brockianus</name>
    <dbReference type="NCBI Taxonomy" id="56956"/>
    <lineage>
        <taxon>Bacteria</taxon>
        <taxon>Thermotogati</taxon>
        <taxon>Deinococcota</taxon>
        <taxon>Deinococci</taxon>
        <taxon>Thermales</taxon>
        <taxon>Thermaceae</taxon>
        <taxon>Thermus</taxon>
    </lineage>
</organism>
<proteinExistence type="predicted"/>
<dbReference type="RefSeq" id="WP_237259051.1">
    <property type="nucleotide sequence ID" value="NZ_CP016312.1"/>
</dbReference>
<dbReference type="EMBL" id="CP016312">
    <property type="protein sequence ID" value="APD09293.1"/>
    <property type="molecule type" value="Genomic_DNA"/>
</dbReference>